<dbReference type="GO" id="GO:0000122">
    <property type="term" value="P:negative regulation of transcription by RNA polymerase II"/>
    <property type="evidence" value="ECO:0007669"/>
    <property type="project" value="TreeGrafter"/>
</dbReference>
<protein>
    <recommendedName>
        <fullName evidence="12">GATA-type domain-containing protein</fullName>
    </recommendedName>
</protein>
<evidence type="ECO:0000256" key="9">
    <source>
        <dbReference type="PROSITE-ProRule" id="PRU00094"/>
    </source>
</evidence>
<evidence type="ECO:0000259" key="12">
    <source>
        <dbReference type="PROSITE" id="PS50114"/>
    </source>
</evidence>
<dbReference type="FunFam" id="3.30.50.10:FF:000039">
    <property type="entry name" value="Siderophore transcription factor SreA"/>
    <property type="match status" value="1"/>
</dbReference>
<feature type="compositionally biased region" description="Polar residues" evidence="11">
    <location>
        <begin position="39"/>
        <end position="48"/>
    </location>
</feature>
<dbReference type="PROSITE" id="PS50114">
    <property type="entry name" value="GATA_ZN_FINGER_2"/>
    <property type="match status" value="2"/>
</dbReference>
<feature type="region of interest" description="Disordered" evidence="11">
    <location>
        <begin position="30"/>
        <end position="150"/>
    </location>
</feature>
<evidence type="ECO:0000256" key="4">
    <source>
        <dbReference type="ARBA" id="ARBA00022771"/>
    </source>
</evidence>
<keyword evidence="7" id="KW-0804">Transcription</keyword>
<feature type="compositionally biased region" description="Polar residues" evidence="11">
    <location>
        <begin position="357"/>
        <end position="369"/>
    </location>
</feature>
<dbReference type="PANTHER" id="PTHR10071">
    <property type="entry name" value="TRANSCRIPTION FACTOR GATA FAMILY MEMBER"/>
    <property type="match status" value="1"/>
</dbReference>
<evidence type="ECO:0000256" key="11">
    <source>
        <dbReference type="SAM" id="MobiDB-lite"/>
    </source>
</evidence>
<evidence type="ECO:0000256" key="2">
    <source>
        <dbReference type="ARBA" id="ARBA00022723"/>
    </source>
</evidence>
<proteinExistence type="predicted"/>
<reference evidence="13 14" key="1">
    <citation type="submission" date="2019-04" db="EMBL/GenBank/DDBJ databases">
        <title>Comparative genomics and transcriptomics to analyze fruiting body development in filamentous ascomycetes.</title>
        <authorList>
            <consortium name="DOE Joint Genome Institute"/>
            <person name="Lutkenhaus R."/>
            <person name="Traeger S."/>
            <person name="Breuer J."/>
            <person name="Kuo A."/>
            <person name="Lipzen A."/>
            <person name="Pangilinan J."/>
            <person name="Dilworth D."/>
            <person name="Sandor L."/>
            <person name="Poggeler S."/>
            <person name="Barry K."/>
            <person name="Grigoriev I.V."/>
            <person name="Nowrousian M."/>
        </authorList>
    </citation>
    <scope>NUCLEOTIDE SEQUENCE [LARGE SCALE GENOMIC DNA]</scope>
    <source>
        <strain evidence="13 14">CBS 389.68</strain>
    </source>
</reference>
<dbReference type="OrthoDB" id="515401at2759"/>
<dbReference type="CDD" id="cd00202">
    <property type="entry name" value="ZnF_GATA"/>
    <property type="match status" value="2"/>
</dbReference>
<evidence type="ECO:0000256" key="5">
    <source>
        <dbReference type="ARBA" id="ARBA00022833"/>
    </source>
</evidence>
<dbReference type="PANTHER" id="PTHR10071:SF335">
    <property type="entry name" value="IRON-SENSING TRANSCRIPTIONAL REPRESSOR-RELATED"/>
    <property type="match status" value="1"/>
</dbReference>
<keyword evidence="10" id="KW-0175">Coiled coil</keyword>
<keyword evidence="3" id="KW-0677">Repeat</keyword>
<dbReference type="InParanoid" id="A0A4S2MKB0"/>
<dbReference type="GO" id="GO:0008270">
    <property type="term" value="F:zinc ion binding"/>
    <property type="evidence" value="ECO:0007669"/>
    <property type="project" value="UniProtKB-KW"/>
</dbReference>
<dbReference type="SMART" id="SM00401">
    <property type="entry name" value="ZnF_GATA"/>
    <property type="match status" value="2"/>
</dbReference>
<evidence type="ECO:0000256" key="3">
    <source>
        <dbReference type="ARBA" id="ARBA00022737"/>
    </source>
</evidence>
<dbReference type="FunFam" id="3.30.50.10:FF:000007">
    <property type="entry name" value="Nitrogen regulatory AreA, N-terminal"/>
    <property type="match status" value="1"/>
</dbReference>
<keyword evidence="5" id="KW-0862">Zinc</keyword>
<evidence type="ECO:0000256" key="6">
    <source>
        <dbReference type="ARBA" id="ARBA00023015"/>
    </source>
</evidence>
<evidence type="ECO:0000256" key="8">
    <source>
        <dbReference type="ARBA" id="ARBA00023242"/>
    </source>
</evidence>
<sequence>MATPGPTSTPSPTPFTVSTAPVIGVPATAETTDPALFVASSTSPAPTSQDHDRNAAGAGAPDPTDQVAQQIQAHLQHDDMTASAATAAEQLQIQTQQQQAQHSPQPPQPQQPVVTTPQPQPPGRGPPTPGAGGGGGGGGSSAPTSGGQVCSNCGTTRTPLWRRGPDGHTICNACGLYLKNRNQQRPTNLKRPSHTVPGSTSTHGATYVAADQVPSGTCPGGGSCNGTGGAQGCDGCPAFNNRVSKSAHLTVGGGGCGGHHGASPQALDPAAQQQATSPSPQPTTPTAMSESGQGNQTVVIACQNCNTTVTPLWRRDESGHTICNACGLYYKLHGVHRPVGMKKNFIKRRKRVVAPNMTPSSPYPRSSVQIRHPHPHHHHHQHDIDMPDASSPPAPQIRAPMPVDFTQSFRTNNHHHILPPPQPQQQPLLLPHPPESRKRSLSSTSRDPDVIRQELIEIGAFLATSKSPSSPAPARNDNNDSNTGGGGSAGGGINGIAMEPALLGLETTVTLTRMQRMQLLRRKRELLCCEARRIAREVEEVERELRGLEEGERDVGVGLGVGGQQAGMEGEVKLAEVAASGAGVADGGS</sequence>
<dbReference type="InterPro" id="IPR000679">
    <property type="entry name" value="Znf_GATA"/>
</dbReference>
<accession>A0A4S2MKB0</accession>
<keyword evidence="8" id="KW-0539">Nucleus</keyword>
<feature type="compositionally biased region" description="Low complexity" evidence="11">
    <location>
        <begin position="463"/>
        <end position="482"/>
    </location>
</feature>
<evidence type="ECO:0000256" key="1">
    <source>
        <dbReference type="ARBA" id="ARBA00004123"/>
    </source>
</evidence>
<feature type="compositionally biased region" description="Gly residues" evidence="11">
    <location>
        <begin position="130"/>
        <end position="140"/>
    </location>
</feature>
<dbReference type="Gene3D" id="3.30.50.10">
    <property type="entry name" value="Erythroid Transcription Factor GATA-1, subunit A"/>
    <property type="match status" value="2"/>
</dbReference>
<dbReference type="Pfam" id="PF00320">
    <property type="entry name" value="GATA"/>
    <property type="match status" value="2"/>
</dbReference>
<feature type="compositionally biased region" description="Basic residues" evidence="11">
    <location>
        <begin position="371"/>
        <end position="381"/>
    </location>
</feature>
<dbReference type="GO" id="GO:0006879">
    <property type="term" value="P:intracellular iron ion homeostasis"/>
    <property type="evidence" value="ECO:0007669"/>
    <property type="project" value="UniProtKB-ARBA"/>
</dbReference>
<feature type="coiled-coil region" evidence="10">
    <location>
        <begin position="524"/>
        <end position="551"/>
    </location>
</feature>
<name>A0A4S2MKB0_9PEZI</name>
<feature type="domain" description="GATA-type" evidence="12">
    <location>
        <begin position="144"/>
        <end position="191"/>
    </location>
</feature>
<keyword evidence="6" id="KW-0805">Transcription regulation</keyword>
<dbReference type="EMBL" id="ML220154">
    <property type="protein sequence ID" value="TGZ77372.1"/>
    <property type="molecule type" value="Genomic_DNA"/>
</dbReference>
<keyword evidence="14" id="KW-1185">Reference proteome</keyword>
<dbReference type="GO" id="GO:0045944">
    <property type="term" value="P:positive regulation of transcription by RNA polymerase II"/>
    <property type="evidence" value="ECO:0007669"/>
    <property type="project" value="TreeGrafter"/>
</dbReference>
<dbReference type="GO" id="GO:0005634">
    <property type="term" value="C:nucleus"/>
    <property type="evidence" value="ECO:0007669"/>
    <property type="project" value="UniProtKB-SubCell"/>
</dbReference>
<evidence type="ECO:0000256" key="7">
    <source>
        <dbReference type="ARBA" id="ARBA00023163"/>
    </source>
</evidence>
<feature type="compositionally biased region" description="Low complexity" evidence="11">
    <location>
        <begin position="94"/>
        <end position="103"/>
    </location>
</feature>
<dbReference type="Proteomes" id="UP000298138">
    <property type="component" value="Unassembled WGS sequence"/>
</dbReference>
<dbReference type="STRING" id="341454.A0A4S2MKB0"/>
<feature type="compositionally biased region" description="Pro residues" evidence="11">
    <location>
        <begin position="118"/>
        <end position="129"/>
    </location>
</feature>
<dbReference type="SUPFAM" id="SSF57716">
    <property type="entry name" value="Glucocorticoid receptor-like (DNA-binding domain)"/>
    <property type="match status" value="2"/>
</dbReference>
<dbReference type="AlphaFoldDB" id="A0A4S2MKB0"/>
<dbReference type="InterPro" id="IPR039355">
    <property type="entry name" value="Transcription_factor_GATA"/>
</dbReference>
<dbReference type="GO" id="GO:0000981">
    <property type="term" value="F:DNA-binding transcription factor activity, RNA polymerase II-specific"/>
    <property type="evidence" value="ECO:0007669"/>
    <property type="project" value="TreeGrafter"/>
</dbReference>
<keyword evidence="2" id="KW-0479">Metal-binding</keyword>
<evidence type="ECO:0000256" key="10">
    <source>
        <dbReference type="SAM" id="Coils"/>
    </source>
</evidence>
<feature type="compositionally biased region" description="Gly residues" evidence="11">
    <location>
        <begin position="483"/>
        <end position="492"/>
    </location>
</feature>
<feature type="region of interest" description="Disordered" evidence="11">
    <location>
        <begin position="184"/>
        <end position="203"/>
    </location>
</feature>
<evidence type="ECO:0000313" key="13">
    <source>
        <dbReference type="EMBL" id="TGZ77372.1"/>
    </source>
</evidence>
<feature type="region of interest" description="Disordered" evidence="11">
    <location>
        <begin position="462"/>
        <end position="492"/>
    </location>
</feature>
<comment type="subcellular location">
    <subcellularLocation>
        <location evidence="1">Nucleus</location>
    </subcellularLocation>
</comment>
<evidence type="ECO:0000313" key="14">
    <source>
        <dbReference type="Proteomes" id="UP000298138"/>
    </source>
</evidence>
<keyword evidence="4 9" id="KW-0863">Zinc-finger</keyword>
<dbReference type="GO" id="GO:0000978">
    <property type="term" value="F:RNA polymerase II cis-regulatory region sequence-specific DNA binding"/>
    <property type="evidence" value="ECO:0007669"/>
    <property type="project" value="TreeGrafter"/>
</dbReference>
<dbReference type="InterPro" id="IPR013088">
    <property type="entry name" value="Znf_NHR/GATA"/>
</dbReference>
<gene>
    <name evidence="13" type="ORF">EX30DRAFT_398583</name>
</gene>
<dbReference type="PRINTS" id="PR00619">
    <property type="entry name" value="GATAZNFINGER"/>
</dbReference>
<dbReference type="GO" id="GO:0034757">
    <property type="term" value="P:negative regulation of iron ion transport"/>
    <property type="evidence" value="ECO:0007669"/>
    <property type="project" value="UniProtKB-ARBA"/>
</dbReference>
<feature type="domain" description="GATA-type" evidence="12">
    <location>
        <begin position="302"/>
        <end position="349"/>
    </location>
</feature>
<organism evidence="13 14">
    <name type="scientific">Ascodesmis nigricans</name>
    <dbReference type="NCBI Taxonomy" id="341454"/>
    <lineage>
        <taxon>Eukaryota</taxon>
        <taxon>Fungi</taxon>
        <taxon>Dikarya</taxon>
        <taxon>Ascomycota</taxon>
        <taxon>Pezizomycotina</taxon>
        <taxon>Pezizomycetes</taxon>
        <taxon>Pezizales</taxon>
        <taxon>Ascodesmidaceae</taxon>
        <taxon>Ascodesmis</taxon>
    </lineage>
</organism>
<feature type="region of interest" description="Disordered" evidence="11">
    <location>
        <begin position="255"/>
        <end position="292"/>
    </location>
</feature>
<feature type="compositionally biased region" description="Low complexity" evidence="11">
    <location>
        <begin position="261"/>
        <end position="278"/>
    </location>
</feature>
<dbReference type="PROSITE" id="PS00344">
    <property type="entry name" value="GATA_ZN_FINGER_1"/>
    <property type="match status" value="2"/>
</dbReference>
<feature type="region of interest" description="Disordered" evidence="11">
    <location>
        <begin position="350"/>
        <end position="450"/>
    </location>
</feature>